<sequence>MRTKFTKLALSALTQLPKKRKRKGSNQNCLPYLIPKLLKGKRNAVLDDALKSASSKLTNFDSALIARNLHFPLFGNHCKERG</sequence>
<dbReference type="EMBL" id="JBBPBM010000004">
    <property type="protein sequence ID" value="KAK8588388.1"/>
    <property type="molecule type" value="Genomic_DNA"/>
</dbReference>
<organism evidence="1 2">
    <name type="scientific">Hibiscus sabdariffa</name>
    <name type="common">roselle</name>
    <dbReference type="NCBI Taxonomy" id="183260"/>
    <lineage>
        <taxon>Eukaryota</taxon>
        <taxon>Viridiplantae</taxon>
        <taxon>Streptophyta</taxon>
        <taxon>Embryophyta</taxon>
        <taxon>Tracheophyta</taxon>
        <taxon>Spermatophyta</taxon>
        <taxon>Magnoliopsida</taxon>
        <taxon>eudicotyledons</taxon>
        <taxon>Gunneridae</taxon>
        <taxon>Pentapetalae</taxon>
        <taxon>rosids</taxon>
        <taxon>malvids</taxon>
        <taxon>Malvales</taxon>
        <taxon>Malvaceae</taxon>
        <taxon>Malvoideae</taxon>
        <taxon>Hibiscus</taxon>
    </lineage>
</organism>
<keyword evidence="2" id="KW-1185">Reference proteome</keyword>
<proteinExistence type="predicted"/>
<name>A0ABR2FWN7_9ROSI</name>
<accession>A0ABR2FWN7</accession>
<gene>
    <name evidence="1" type="ORF">V6N12_022833</name>
</gene>
<reference evidence="1 2" key="1">
    <citation type="journal article" date="2024" name="G3 (Bethesda)">
        <title>Genome assembly of Hibiscus sabdariffa L. provides insights into metabolisms of medicinal natural products.</title>
        <authorList>
            <person name="Kim T."/>
        </authorList>
    </citation>
    <scope>NUCLEOTIDE SEQUENCE [LARGE SCALE GENOMIC DNA]</scope>
    <source>
        <strain evidence="1">TK-2024</strain>
        <tissue evidence="1">Old leaves</tissue>
    </source>
</reference>
<protein>
    <submittedName>
        <fullName evidence="1">Uncharacterized protein</fullName>
    </submittedName>
</protein>
<evidence type="ECO:0000313" key="2">
    <source>
        <dbReference type="Proteomes" id="UP001472677"/>
    </source>
</evidence>
<comment type="caution">
    <text evidence="1">The sequence shown here is derived from an EMBL/GenBank/DDBJ whole genome shotgun (WGS) entry which is preliminary data.</text>
</comment>
<evidence type="ECO:0000313" key="1">
    <source>
        <dbReference type="EMBL" id="KAK8588388.1"/>
    </source>
</evidence>
<dbReference type="Proteomes" id="UP001472677">
    <property type="component" value="Unassembled WGS sequence"/>
</dbReference>